<evidence type="ECO:0000256" key="1">
    <source>
        <dbReference type="SAM" id="MobiDB-lite"/>
    </source>
</evidence>
<name>A0A742IZT2_SALEB</name>
<reference evidence="2" key="1">
    <citation type="journal article" date="2018" name="Genome Biol.">
        <title>SKESA: strategic k-mer extension for scrupulous assemblies.</title>
        <authorList>
            <person name="Souvorov A."/>
            <person name="Agarwala R."/>
            <person name="Lipman D.J."/>
        </authorList>
    </citation>
    <scope>NUCLEOTIDE SEQUENCE</scope>
    <source>
        <strain evidence="2">09-6317</strain>
    </source>
</reference>
<accession>A0A742IZT2</accession>
<reference evidence="2" key="2">
    <citation type="submission" date="2018-07" db="EMBL/GenBank/DDBJ databases">
        <authorList>
            <consortium name="NCBI Pathogen Detection Project"/>
        </authorList>
    </citation>
    <scope>NUCLEOTIDE SEQUENCE</scope>
    <source>
        <strain evidence="2">09-6317</strain>
    </source>
</reference>
<sequence length="25" mass="2458">MEPPPMALTDTAGGTQTDPGTGKPS</sequence>
<feature type="non-terminal residue" evidence="2">
    <location>
        <position position="25"/>
    </location>
</feature>
<evidence type="ECO:0000313" key="2">
    <source>
        <dbReference type="EMBL" id="HAF1227355.1"/>
    </source>
</evidence>
<proteinExistence type="predicted"/>
<dbReference type="EMBL" id="DAAUDD010000076">
    <property type="protein sequence ID" value="HAF1227355.1"/>
    <property type="molecule type" value="Genomic_DNA"/>
</dbReference>
<dbReference type="AlphaFoldDB" id="A0A742IZT2"/>
<organism evidence="2">
    <name type="scientific">Salmonella enterica subsp. enterica serovar Java</name>
    <dbReference type="NCBI Taxonomy" id="224729"/>
    <lineage>
        <taxon>Bacteria</taxon>
        <taxon>Pseudomonadati</taxon>
        <taxon>Pseudomonadota</taxon>
        <taxon>Gammaproteobacteria</taxon>
        <taxon>Enterobacterales</taxon>
        <taxon>Enterobacteriaceae</taxon>
        <taxon>Salmonella</taxon>
    </lineage>
</organism>
<feature type="compositionally biased region" description="Polar residues" evidence="1">
    <location>
        <begin position="12"/>
        <end position="25"/>
    </location>
</feature>
<gene>
    <name evidence="2" type="ORF">G9C19_004245</name>
</gene>
<protein>
    <submittedName>
        <fullName evidence="2">Peptidase</fullName>
    </submittedName>
</protein>
<comment type="caution">
    <text evidence="2">The sequence shown here is derived from an EMBL/GenBank/DDBJ whole genome shotgun (WGS) entry which is preliminary data.</text>
</comment>
<feature type="region of interest" description="Disordered" evidence="1">
    <location>
        <begin position="1"/>
        <end position="25"/>
    </location>
</feature>